<evidence type="ECO:0000256" key="4">
    <source>
        <dbReference type="ARBA" id="ARBA00022824"/>
    </source>
</evidence>
<dbReference type="Gene3D" id="3.40.50.1820">
    <property type="entry name" value="alpha/beta hydrolase"/>
    <property type="match status" value="1"/>
</dbReference>
<sequence>MFSAVVASFFVVPIVFSVAWCAVESCSEPSSFPASVVNAQMQVRSFIVRWMGWGFQSDVTSTVLVFSAGVHKELDSGRVCEEPHDASSPPPVTVARIRRERDHALEMSGWWCGAQLTTRGIGWWCHEWCNAEAIIDKTQMSDIERGHGLVTPTPRYKEEQCSEGRAKAETATVLESLNGQPVHQLWPPKDDVSVAEFDVVLFHGLQRPDEVETWKRTWASRANPQDCWAQNWLPHDLGGNIRVLALSYDSCPVQTENKGHIEDVSELGRNILETLVSSDRWKLGQRCGFVLVGHCFGGLVIKSLVEEANKRAYGRAKNELDEQSKRRANKFLKNLKGIVFYAVPHAGSKLESYFRRCNSNWSNIIFGVKLARFMENLKPNQSRMENLCTTFDSIMNGLRVNVYAFMEGIPTKDAVSSE</sequence>
<evidence type="ECO:0000256" key="5">
    <source>
        <dbReference type="ARBA" id="ARBA00023128"/>
    </source>
</evidence>
<keyword evidence="7" id="KW-0732">Signal</keyword>
<evidence type="ECO:0000256" key="6">
    <source>
        <dbReference type="ARBA" id="ARBA00023136"/>
    </source>
</evidence>
<evidence type="ECO:0000256" key="3">
    <source>
        <dbReference type="ARBA" id="ARBA00004370"/>
    </source>
</evidence>
<dbReference type="Proteomes" id="UP001497522">
    <property type="component" value="Unassembled WGS sequence"/>
</dbReference>
<dbReference type="InterPro" id="IPR029058">
    <property type="entry name" value="AB_hydrolase_fold"/>
</dbReference>
<dbReference type="SUPFAM" id="SSF53474">
    <property type="entry name" value="alpha/beta-Hydrolases"/>
    <property type="match status" value="1"/>
</dbReference>
<dbReference type="EMBL" id="CAXHBF010000050">
    <property type="protein sequence ID" value="CAK9854937.1"/>
    <property type="molecule type" value="Genomic_DNA"/>
</dbReference>
<proteinExistence type="predicted"/>
<evidence type="ECO:0000313" key="8">
    <source>
        <dbReference type="EMBL" id="CAK9854937.1"/>
    </source>
</evidence>
<keyword evidence="6" id="KW-0472">Membrane</keyword>
<protein>
    <submittedName>
        <fullName evidence="8">Uncharacterized protein</fullName>
    </submittedName>
</protein>
<evidence type="ECO:0000256" key="1">
    <source>
        <dbReference type="ARBA" id="ARBA00004173"/>
    </source>
</evidence>
<dbReference type="PANTHER" id="PTHR48182">
    <property type="entry name" value="PROTEIN SERAC1"/>
    <property type="match status" value="1"/>
</dbReference>
<comment type="caution">
    <text evidence="8">The sequence shown here is derived from an EMBL/GenBank/DDBJ whole genome shotgun (WGS) entry which is preliminary data.</text>
</comment>
<organism evidence="8 9">
    <name type="scientific">Sphagnum jensenii</name>
    <dbReference type="NCBI Taxonomy" id="128206"/>
    <lineage>
        <taxon>Eukaryota</taxon>
        <taxon>Viridiplantae</taxon>
        <taxon>Streptophyta</taxon>
        <taxon>Embryophyta</taxon>
        <taxon>Bryophyta</taxon>
        <taxon>Sphagnophytina</taxon>
        <taxon>Sphagnopsida</taxon>
        <taxon>Sphagnales</taxon>
        <taxon>Sphagnaceae</taxon>
        <taxon>Sphagnum</taxon>
    </lineage>
</organism>
<keyword evidence="9" id="KW-1185">Reference proteome</keyword>
<dbReference type="PANTHER" id="PTHR48182:SF2">
    <property type="entry name" value="PROTEIN SERAC1"/>
    <property type="match status" value="1"/>
</dbReference>
<evidence type="ECO:0000313" key="9">
    <source>
        <dbReference type="Proteomes" id="UP001497522"/>
    </source>
</evidence>
<comment type="subcellular location">
    <subcellularLocation>
        <location evidence="2">Endoplasmic reticulum</location>
    </subcellularLocation>
    <subcellularLocation>
        <location evidence="3">Membrane</location>
    </subcellularLocation>
    <subcellularLocation>
        <location evidence="1">Mitochondrion</location>
    </subcellularLocation>
</comment>
<reference evidence="8" key="1">
    <citation type="submission" date="2024-03" db="EMBL/GenBank/DDBJ databases">
        <authorList>
            <consortium name="ELIXIR-Norway"/>
            <consortium name="Elixir Norway"/>
        </authorList>
    </citation>
    <scope>NUCLEOTIDE SEQUENCE</scope>
</reference>
<evidence type="ECO:0000256" key="7">
    <source>
        <dbReference type="SAM" id="SignalP"/>
    </source>
</evidence>
<feature type="chain" id="PRO_5047200748" evidence="7">
    <location>
        <begin position="22"/>
        <end position="418"/>
    </location>
</feature>
<gene>
    <name evidence="8" type="ORF">CSSPJE1EN2_LOCUS24869</name>
</gene>
<dbReference type="InterPro" id="IPR052374">
    <property type="entry name" value="SERAC1"/>
</dbReference>
<name>A0ABP0ZWT9_9BRYO</name>
<keyword evidence="5" id="KW-0496">Mitochondrion</keyword>
<keyword evidence="4" id="KW-0256">Endoplasmic reticulum</keyword>
<evidence type="ECO:0000256" key="2">
    <source>
        <dbReference type="ARBA" id="ARBA00004240"/>
    </source>
</evidence>
<feature type="signal peptide" evidence="7">
    <location>
        <begin position="1"/>
        <end position="21"/>
    </location>
</feature>
<accession>A0ABP0ZWT9</accession>